<evidence type="ECO:0000256" key="7">
    <source>
        <dbReference type="ARBA" id="ARBA00022833"/>
    </source>
</evidence>
<comment type="caution">
    <text evidence="11">The sequence shown here is derived from an EMBL/GenBank/DDBJ whole genome shotgun (WGS) entry which is preliminary data.</text>
</comment>
<keyword evidence="6 11" id="KW-0863">Zinc-finger</keyword>
<evidence type="ECO:0000256" key="8">
    <source>
        <dbReference type="ARBA" id="ARBA00034126"/>
    </source>
</evidence>
<dbReference type="SMART" id="SM00451">
    <property type="entry name" value="ZnF_U1"/>
    <property type="match status" value="2"/>
</dbReference>
<feature type="region of interest" description="Disordered" evidence="9">
    <location>
        <begin position="493"/>
        <end position="553"/>
    </location>
</feature>
<dbReference type="OrthoDB" id="19329at2759"/>
<comment type="similarity">
    <text evidence="8">Belongs to the REI1 family.</text>
</comment>
<dbReference type="Gene3D" id="3.30.160.60">
    <property type="entry name" value="Classic Zinc Finger"/>
    <property type="match status" value="1"/>
</dbReference>
<evidence type="ECO:0000313" key="11">
    <source>
        <dbReference type="EMBL" id="KAG5178882.1"/>
    </source>
</evidence>
<protein>
    <submittedName>
        <fullName evidence="11">C2H2 type zinc-finger-domain-containing protein</fullName>
    </submittedName>
</protein>
<dbReference type="GO" id="GO:0005737">
    <property type="term" value="C:cytoplasm"/>
    <property type="evidence" value="ECO:0007669"/>
    <property type="project" value="UniProtKB-SubCell"/>
</dbReference>
<evidence type="ECO:0000259" key="10">
    <source>
        <dbReference type="PROSITE" id="PS00028"/>
    </source>
</evidence>
<dbReference type="InterPro" id="IPR040025">
    <property type="entry name" value="Znf622/Rei1/Reh1"/>
</dbReference>
<dbReference type="GO" id="GO:0008270">
    <property type="term" value="F:zinc ion binding"/>
    <property type="evidence" value="ECO:0007669"/>
    <property type="project" value="UniProtKB-KW"/>
</dbReference>
<keyword evidence="7" id="KW-0862">Zinc</keyword>
<dbReference type="PROSITE" id="PS00028">
    <property type="entry name" value="ZINC_FINGER_C2H2_1"/>
    <property type="match status" value="2"/>
</dbReference>
<dbReference type="InterPro" id="IPR041661">
    <property type="entry name" value="ZN622/Rei1/Reh1_Znf-C2H2"/>
</dbReference>
<proteinExistence type="inferred from homology"/>
<keyword evidence="3" id="KW-0690">Ribosome biogenesis</keyword>
<evidence type="ECO:0000256" key="2">
    <source>
        <dbReference type="ARBA" id="ARBA00022490"/>
    </source>
</evidence>
<dbReference type="InterPro" id="IPR036236">
    <property type="entry name" value="Znf_C2H2_sf"/>
</dbReference>
<accession>A0A835YRS1</accession>
<name>A0A835YRS1_9STRA</name>
<dbReference type="GO" id="GO:0030687">
    <property type="term" value="C:preribosome, large subunit precursor"/>
    <property type="evidence" value="ECO:0007669"/>
    <property type="project" value="TreeGrafter"/>
</dbReference>
<dbReference type="EMBL" id="JAFCMP010000511">
    <property type="protein sequence ID" value="KAG5178882.1"/>
    <property type="molecule type" value="Genomic_DNA"/>
</dbReference>
<feature type="region of interest" description="Disordered" evidence="9">
    <location>
        <begin position="228"/>
        <end position="294"/>
    </location>
</feature>
<keyword evidence="12" id="KW-1185">Reference proteome</keyword>
<organism evidence="11 12">
    <name type="scientific">Tribonema minus</name>
    <dbReference type="NCBI Taxonomy" id="303371"/>
    <lineage>
        <taxon>Eukaryota</taxon>
        <taxon>Sar</taxon>
        <taxon>Stramenopiles</taxon>
        <taxon>Ochrophyta</taxon>
        <taxon>PX clade</taxon>
        <taxon>Xanthophyceae</taxon>
        <taxon>Tribonematales</taxon>
        <taxon>Tribonemataceae</taxon>
        <taxon>Tribonema</taxon>
    </lineage>
</organism>
<feature type="compositionally biased region" description="Acidic residues" evidence="9">
    <location>
        <begin position="278"/>
        <end position="294"/>
    </location>
</feature>
<feature type="domain" description="C2H2-type" evidence="10">
    <location>
        <begin position="166"/>
        <end position="188"/>
    </location>
</feature>
<reference evidence="11" key="1">
    <citation type="submission" date="2021-02" db="EMBL/GenBank/DDBJ databases">
        <title>First Annotated Genome of the Yellow-green Alga Tribonema minus.</title>
        <authorList>
            <person name="Mahan K.M."/>
        </authorList>
    </citation>
    <scope>NUCLEOTIDE SEQUENCE</scope>
    <source>
        <strain evidence="11">UTEX B ZZ1240</strain>
    </source>
</reference>
<feature type="domain" description="C2H2-type" evidence="10">
    <location>
        <begin position="104"/>
        <end position="126"/>
    </location>
</feature>
<evidence type="ECO:0000256" key="4">
    <source>
        <dbReference type="ARBA" id="ARBA00022723"/>
    </source>
</evidence>
<feature type="compositionally biased region" description="Low complexity" evidence="9">
    <location>
        <begin position="228"/>
        <end position="277"/>
    </location>
</feature>
<evidence type="ECO:0000256" key="5">
    <source>
        <dbReference type="ARBA" id="ARBA00022737"/>
    </source>
</evidence>
<comment type="subcellular location">
    <subcellularLocation>
        <location evidence="1">Cytoplasm</location>
    </subcellularLocation>
</comment>
<keyword evidence="2" id="KW-0963">Cytoplasm</keyword>
<gene>
    <name evidence="11" type="ORF">JKP88DRAFT_264476</name>
</gene>
<sequence>MWRQCGTRAPQAGITREASTQATGGVEIGTVVTLSTAQLDGRLRKAPFGERTQKGNSGSHWGGWVAVVVPPEDDGQVHAVHHHMYKPQSQGDGFAALPMTSYTCTACASTFQSSEEQRAHYKLDWHRYNLKRKVASLAPVSKEDFERRLAAIAGAAVTKSDYRGHCKECRKSFGSEKLYAQHLETKKHQQVVAANAKKAITAASPAAAAGGSEGPILQDTLEADMPAPEVSSAAAAAAETPAQSGSNAAATSGGSTLSQDTGAAAAGTSHAAKAAAAMDEDGDKSDGDDDDDGPEPPLGAHICVFCNKEARDVADNCAHMLAAHGFFIPDAEYLVDRAGLVAYCGEKVKLGRLCLVCNGRGRGFRGWRAVQQHMADVGHCRLCYEEGEDLHEFEPFYDFRPSYGEGDVMEDGEGGDAGLAGVPQIEVTHLGELQLLDGRVVGHRQYDRIWRLIEYHAQRVNQGRSCVSPQVQHGINVLAPPWRALSSSQVLQAGSAESRHAREHRGRAPRAGAAARQRRRRDARGQSGFGAQGGGGALMARGGARGGGAGGFAGPREMHQVRRAQWLAQREALKLGIKQNKLNRTFTRVFEC</sequence>
<dbReference type="AlphaFoldDB" id="A0A835YRS1"/>
<feature type="compositionally biased region" description="Gly residues" evidence="9">
    <location>
        <begin position="527"/>
        <end position="553"/>
    </location>
</feature>
<evidence type="ECO:0000256" key="6">
    <source>
        <dbReference type="ARBA" id="ARBA00022771"/>
    </source>
</evidence>
<dbReference type="PANTHER" id="PTHR13182">
    <property type="entry name" value="ZINC FINGER PROTEIN 622"/>
    <property type="match status" value="1"/>
</dbReference>
<dbReference type="GO" id="GO:0003676">
    <property type="term" value="F:nucleic acid binding"/>
    <property type="evidence" value="ECO:0007669"/>
    <property type="project" value="InterPro"/>
</dbReference>
<evidence type="ECO:0000313" key="12">
    <source>
        <dbReference type="Proteomes" id="UP000664859"/>
    </source>
</evidence>
<dbReference type="Pfam" id="PF12171">
    <property type="entry name" value="zf-C2H2_jaz"/>
    <property type="match status" value="1"/>
</dbReference>
<dbReference type="InterPro" id="IPR013087">
    <property type="entry name" value="Znf_C2H2_type"/>
</dbReference>
<dbReference type="InterPro" id="IPR022755">
    <property type="entry name" value="Znf_C2H2_jaz"/>
</dbReference>
<dbReference type="GO" id="GO:0042273">
    <property type="term" value="P:ribosomal large subunit biogenesis"/>
    <property type="evidence" value="ECO:0007669"/>
    <property type="project" value="TreeGrafter"/>
</dbReference>
<evidence type="ECO:0000256" key="1">
    <source>
        <dbReference type="ARBA" id="ARBA00004496"/>
    </source>
</evidence>
<dbReference type="SMART" id="SM00355">
    <property type="entry name" value="ZnF_C2H2"/>
    <property type="match status" value="4"/>
</dbReference>
<dbReference type="Pfam" id="PF12756">
    <property type="entry name" value="zf-C2H2_2"/>
    <property type="match status" value="1"/>
</dbReference>
<evidence type="ECO:0000256" key="3">
    <source>
        <dbReference type="ARBA" id="ARBA00022517"/>
    </source>
</evidence>
<dbReference type="SUPFAM" id="SSF57667">
    <property type="entry name" value="beta-beta-alpha zinc fingers"/>
    <property type="match status" value="2"/>
</dbReference>
<keyword evidence="4" id="KW-0479">Metal-binding</keyword>
<dbReference type="Proteomes" id="UP000664859">
    <property type="component" value="Unassembled WGS sequence"/>
</dbReference>
<dbReference type="InterPro" id="IPR003604">
    <property type="entry name" value="Matrin/U1-like-C_Znf_C2H2"/>
</dbReference>
<keyword evidence="5" id="KW-0677">Repeat</keyword>
<feature type="region of interest" description="Disordered" evidence="9">
    <location>
        <begin position="1"/>
        <end position="20"/>
    </location>
</feature>
<evidence type="ECO:0000256" key="9">
    <source>
        <dbReference type="SAM" id="MobiDB-lite"/>
    </source>
</evidence>
<dbReference type="PANTHER" id="PTHR13182:SF8">
    <property type="entry name" value="CYTOPLASMIC 60S SUBUNIT BIOGENESIS FACTOR ZNF622"/>
    <property type="match status" value="1"/>
</dbReference>